<comment type="caution">
    <text evidence="1">The sequence shown here is derived from an EMBL/GenBank/DDBJ whole genome shotgun (WGS) entry which is preliminary data.</text>
</comment>
<evidence type="ECO:0000313" key="1">
    <source>
        <dbReference type="EMBL" id="RKP48481.1"/>
    </source>
</evidence>
<sequence length="364" mass="39218">MLLTSSLSSPAATAAPAFTWGMCGHPSPSQALWSDYPTQFATLGHRGLKTYRFDVALTGDSGTATTTLQALGSLSKAYHITLHPILYVPFTWGDATDSGKYPNTDAGLEAQGYDRVYPIAREFAGSIHDWELENELSLRKGFKSGVGGSAGDYATPLAHQWAAVLRGMSRAIHDAGTQTGQPLRTVVDTVYADFGLVPFLEAQGVVVDKLAYHYYYGAGTSPYRVSTPSGTIDVFAEMHKIGKPVIVNELNAAEIYAPLQGKPYDDAKALISLKTHIEYLLSQKDANIEGAEFYELYDEPRKNAAESNFGFLTDPAHPKTQLLLGTVYACGRLSPGERATLIARGLFTEASLAARLALCPSGQP</sequence>
<dbReference type="InterPro" id="IPR017853">
    <property type="entry name" value="GH"/>
</dbReference>
<dbReference type="SUPFAM" id="SSF51445">
    <property type="entry name" value="(Trans)glycosidases"/>
    <property type="match status" value="1"/>
</dbReference>
<dbReference type="AlphaFoldDB" id="A0A494XFM4"/>
<dbReference type="Proteomes" id="UP000280434">
    <property type="component" value="Unassembled WGS sequence"/>
</dbReference>
<dbReference type="EMBL" id="RBZV01000004">
    <property type="protein sequence ID" value="RKP48481.1"/>
    <property type="molecule type" value="Genomic_DNA"/>
</dbReference>
<dbReference type="Gene3D" id="3.20.20.80">
    <property type="entry name" value="Glycosidases"/>
    <property type="match status" value="1"/>
</dbReference>
<keyword evidence="2" id="KW-1185">Reference proteome</keyword>
<accession>A0A494XFM4</accession>
<reference evidence="1 2" key="1">
    <citation type="submission" date="2018-10" db="EMBL/GenBank/DDBJ databases">
        <title>Paraburkholderia sp. 7MK8-2, isolated from soil.</title>
        <authorList>
            <person name="Gao Z.-H."/>
            <person name="Qiu L.-H."/>
        </authorList>
    </citation>
    <scope>NUCLEOTIDE SEQUENCE [LARGE SCALE GENOMIC DNA]</scope>
    <source>
        <strain evidence="1 2">7MK8-2</strain>
    </source>
</reference>
<proteinExistence type="predicted"/>
<organism evidence="1 2">
    <name type="scientific">Trinickia fusca</name>
    <dbReference type="NCBI Taxonomy" id="2419777"/>
    <lineage>
        <taxon>Bacteria</taxon>
        <taxon>Pseudomonadati</taxon>
        <taxon>Pseudomonadota</taxon>
        <taxon>Betaproteobacteria</taxon>
        <taxon>Burkholderiales</taxon>
        <taxon>Burkholderiaceae</taxon>
        <taxon>Trinickia</taxon>
    </lineage>
</organism>
<protein>
    <submittedName>
        <fullName evidence="1">Uncharacterized protein</fullName>
    </submittedName>
</protein>
<evidence type="ECO:0000313" key="2">
    <source>
        <dbReference type="Proteomes" id="UP000280434"/>
    </source>
</evidence>
<dbReference type="OrthoDB" id="8886370at2"/>
<name>A0A494XFM4_9BURK</name>
<gene>
    <name evidence="1" type="ORF">D7S89_13355</name>
</gene>